<dbReference type="PANTHER" id="PTHR30126:SF94">
    <property type="entry name" value="LYSR FAMILY TRANSCRIPTIONAL REGULATOR"/>
    <property type="match status" value="1"/>
</dbReference>
<evidence type="ECO:0000313" key="6">
    <source>
        <dbReference type="EMBL" id="MEC5385143.1"/>
    </source>
</evidence>
<organism evidence="6 7">
    <name type="scientific">Uliginosibacterium silvisoli</name>
    <dbReference type="NCBI Taxonomy" id="3114758"/>
    <lineage>
        <taxon>Bacteria</taxon>
        <taxon>Pseudomonadati</taxon>
        <taxon>Pseudomonadota</taxon>
        <taxon>Betaproteobacteria</taxon>
        <taxon>Rhodocyclales</taxon>
        <taxon>Zoogloeaceae</taxon>
        <taxon>Uliginosibacterium</taxon>
    </lineage>
</organism>
<evidence type="ECO:0000313" key="7">
    <source>
        <dbReference type="Proteomes" id="UP001331561"/>
    </source>
</evidence>
<proteinExistence type="inferred from homology"/>
<dbReference type="Pfam" id="PF03466">
    <property type="entry name" value="LysR_substrate"/>
    <property type="match status" value="1"/>
</dbReference>
<dbReference type="SUPFAM" id="SSF46785">
    <property type="entry name" value="Winged helix' DNA-binding domain"/>
    <property type="match status" value="1"/>
</dbReference>
<evidence type="ECO:0000256" key="4">
    <source>
        <dbReference type="ARBA" id="ARBA00023163"/>
    </source>
</evidence>
<dbReference type="PROSITE" id="PS50931">
    <property type="entry name" value="HTH_LYSR"/>
    <property type="match status" value="1"/>
</dbReference>
<dbReference type="InterPro" id="IPR005119">
    <property type="entry name" value="LysR_subst-bd"/>
</dbReference>
<accession>A0ABU6JZN2</accession>
<dbReference type="EMBL" id="JAYXHS010000001">
    <property type="protein sequence ID" value="MEC5385143.1"/>
    <property type="molecule type" value="Genomic_DNA"/>
</dbReference>
<dbReference type="PRINTS" id="PR00039">
    <property type="entry name" value="HTHLYSR"/>
</dbReference>
<keyword evidence="3" id="KW-0238">DNA-binding</keyword>
<dbReference type="Pfam" id="PF00126">
    <property type="entry name" value="HTH_1"/>
    <property type="match status" value="1"/>
</dbReference>
<evidence type="ECO:0000256" key="1">
    <source>
        <dbReference type="ARBA" id="ARBA00009437"/>
    </source>
</evidence>
<keyword evidence="7" id="KW-1185">Reference proteome</keyword>
<dbReference type="CDD" id="cd05466">
    <property type="entry name" value="PBP2_LTTR_substrate"/>
    <property type="match status" value="1"/>
</dbReference>
<dbReference type="InterPro" id="IPR000847">
    <property type="entry name" value="LysR_HTH_N"/>
</dbReference>
<dbReference type="InterPro" id="IPR036388">
    <property type="entry name" value="WH-like_DNA-bd_sf"/>
</dbReference>
<evidence type="ECO:0000256" key="2">
    <source>
        <dbReference type="ARBA" id="ARBA00023015"/>
    </source>
</evidence>
<protein>
    <submittedName>
        <fullName evidence="6">LysR substrate-binding domain-containing protein</fullName>
    </submittedName>
</protein>
<sequence length="312" mass="34391">MTVASSIQYAKPGPSIDRFYMSSSKLRAFLAVAQHGSFSAAARALGVTQPTLTTQVQGLEQQYRVELFHRRGRRIELSAVGQRLLPVVRQMSSLETEAYNLLHDCGELNSGHLKLGAVGPFHVTEMVDAYRQRYPRVEVSIRMGNSVEVFEDLENYVIDVGVLARFHDAAGFCAIPYARHAVILFVHHQHPFAGRGAIPIELLQGQAMLQRERGSSTRRAIETALAAAGVKTQTAMEIGSREALREAVARGIGIGAVSEAEFIPDPRICALRIEGDPAVTETFLYCLAERRESLLLKSFFNVAAQIREAVRS</sequence>
<keyword evidence="2" id="KW-0805">Transcription regulation</keyword>
<dbReference type="PANTHER" id="PTHR30126">
    <property type="entry name" value="HTH-TYPE TRANSCRIPTIONAL REGULATOR"/>
    <property type="match status" value="1"/>
</dbReference>
<keyword evidence="4" id="KW-0804">Transcription</keyword>
<reference evidence="6 7" key="1">
    <citation type="submission" date="2024-01" db="EMBL/GenBank/DDBJ databases">
        <title>Uliginosibacterium soil sp. nov.</title>
        <authorList>
            <person name="Lv Y."/>
        </authorList>
    </citation>
    <scope>NUCLEOTIDE SEQUENCE [LARGE SCALE GENOMIC DNA]</scope>
    <source>
        <strain evidence="6 7">H3</strain>
    </source>
</reference>
<dbReference type="Proteomes" id="UP001331561">
    <property type="component" value="Unassembled WGS sequence"/>
</dbReference>
<dbReference type="InterPro" id="IPR036390">
    <property type="entry name" value="WH_DNA-bd_sf"/>
</dbReference>
<gene>
    <name evidence="6" type="ORF">VVD49_05375</name>
</gene>
<dbReference type="Gene3D" id="1.10.10.10">
    <property type="entry name" value="Winged helix-like DNA-binding domain superfamily/Winged helix DNA-binding domain"/>
    <property type="match status" value="1"/>
</dbReference>
<dbReference type="SUPFAM" id="SSF53850">
    <property type="entry name" value="Periplasmic binding protein-like II"/>
    <property type="match status" value="1"/>
</dbReference>
<dbReference type="RefSeq" id="WP_327598107.1">
    <property type="nucleotide sequence ID" value="NZ_JAYXHS010000001.1"/>
</dbReference>
<evidence type="ECO:0000256" key="3">
    <source>
        <dbReference type="ARBA" id="ARBA00023125"/>
    </source>
</evidence>
<evidence type="ECO:0000259" key="5">
    <source>
        <dbReference type="PROSITE" id="PS50931"/>
    </source>
</evidence>
<name>A0ABU6JZN2_9RHOO</name>
<comment type="caution">
    <text evidence="6">The sequence shown here is derived from an EMBL/GenBank/DDBJ whole genome shotgun (WGS) entry which is preliminary data.</text>
</comment>
<feature type="domain" description="HTH lysR-type" evidence="5">
    <location>
        <begin position="21"/>
        <end position="78"/>
    </location>
</feature>
<comment type="similarity">
    <text evidence="1">Belongs to the LysR transcriptional regulatory family.</text>
</comment>
<dbReference type="Gene3D" id="3.40.190.290">
    <property type="match status" value="1"/>
</dbReference>